<protein>
    <recommendedName>
        <fullName evidence="4">Cell shape determination protein CcmA</fullName>
    </recommendedName>
</protein>
<dbReference type="Proteomes" id="UP000077177">
    <property type="component" value="Chromosome"/>
</dbReference>
<keyword evidence="3" id="KW-1185">Reference proteome</keyword>
<gene>
    <name evidence="2" type="ORF">SY85_06390</name>
</gene>
<dbReference type="Pfam" id="PF04519">
    <property type="entry name" value="Bactofilin"/>
    <property type="match status" value="1"/>
</dbReference>
<evidence type="ECO:0008006" key="4">
    <source>
        <dbReference type="Google" id="ProtNLM"/>
    </source>
</evidence>
<evidence type="ECO:0000313" key="2">
    <source>
        <dbReference type="EMBL" id="ANE50185.1"/>
    </source>
</evidence>
<dbReference type="PANTHER" id="PTHR35024">
    <property type="entry name" value="HYPOTHETICAL CYTOSOLIC PROTEIN"/>
    <property type="match status" value="1"/>
</dbReference>
<dbReference type="RefSeq" id="WP_066402585.1">
    <property type="nucleotide sequence ID" value="NZ_CP011390.1"/>
</dbReference>
<reference evidence="2 3" key="2">
    <citation type="journal article" date="2016" name="Int. J. Syst. Evol. Microbiol.">
        <title>Flavisolibacter tropicus sp. nov., isolated from tropical soil.</title>
        <authorList>
            <person name="Lee J.J."/>
            <person name="Kang M.S."/>
            <person name="Kim G.S."/>
            <person name="Lee C.S."/>
            <person name="Lim S."/>
            <person name="Lee J."/>
            <person name="Roh S.H."/>
            <person name="Kang H."/>
            <person name="Ha J.M."/>
            <person name="Bae S."/>
            <person name="Jung H.Y."/>
            <person name="Kim M.K."/>
        </authorList>
    </citation>
    <scope>NUCLEOTIDE SEQUENCE [LARGE SCALE GENOMIC DNA]</scope>
    <source>
        <strain evidence="2 3">LCS9</strain>
    </source>
</reference>
<accession>A0A172TSY7</accession>
<dbReference type="STRING" id="1492898.SY85_06390"/>
<dbReference type="EMBL" id="CP011390">
    <property type="protein sequence ID" value="ANE50185.1"/>
    <property type="molecule type" value="Genomic_DNA"/>
</dbReference>
<dbReference type="OrthoDB" id="5432602at2"/>
<dbReference type="KEGG" id="fla:SY85_06390"/>
<dbReference type="AlphaFoldDB" id="A0A172TSY7"/>
<proteinExistence type="inferred from homology"/>
<organism evidence="2 3">
    <name type="scientific">Flavisolibacter tropicus</name>
    <dbReference type="NCBI Taxonomy" id="1492898"/>
    <lineage>
        <taxon>Bacteria</taxon>
        <taxon>Pseudomonadati</taxon>
        <taxon>Bacteroidota</taxon>
        <taxon>Chitinophagia</taxon>
        <taxon>Chitinophagales</taxon>
        <taxon>Chitinophagaceae</taxon>
        <taxon>Flavisolibacter</taxon>
    </lineage>
</organism>
<sequence length="134" mass="14211">MFKEKQPNDRTPNSATLISAGTTFQGDVISDNDLRIDGTIKGNIRCNAKIIVGPTGFVDGNIEGQQADITGKVKGNIIVKDLLQLKSEGTIEGNITAAKLQVDPTTTFNGHCQMGAAVANIVQMTENELPAKAK</sequence>
<evidence type="ECO:0000313" key="3">
    <source>
        <dbReference type="Proteomes" id="UP000077177"/>
    </source>
</evidence>
<reference evidence="3" key="1">
    <citation type="submission" date="2015-01" db="EMBL/GenBank/DDBJ databases">
        <title>Flavisolibacter sp./LCS9/ whole genome sequencing.</title>
        <authorList>
            <person name="Kim M.K."/>
            <person name="Srinivasan S."/>
            <person name="Lee J.-J."/>
        </authorList>
    </citation>
    <scope>NUCLEOTIDE SEQUENCE [LARGE SCALE GENOMIC DNA]</scope>
    <source>
        <strain evidence="3">LCS9</strain>
    </source>
</reference>
<dbReference type="InterPro" id="IPR007607">
    <property type="entry name" value="BacA/B"/>
</dbReference>
<name>A0A172TSY7_9BACT</name>
<comment type="similarity">
    <text evidence="1">Belongs to the bactofilin family.</text>
</comment>
<evidence type="ECO:0000256" key="1">
    <source>
        <dbReference type="ARBA" id="ARBA00044755"/>
    </source>
</evidence>
<dbReference type="PANTHER" id="PTHR35024:SF4">
    <property type="entry name" value="POLYMER-FORMING CYTOSKELETAL PROTEIN"/>
    <property type="match status" value="1"/>
</dbReference>